<accession>A0A8H4AQT9</accession>
<evidence type="ECO:0000313" key="2">
    <source>
        <dbReference type="Proteomes" id="UP000439903"/>
    </source>
</evidence>
<evidence type="ECO:0000313" key="1">
    <source>
        <dbReference type="EMBL" id="KAF0524606.1"/>
    </source>
</evidence>
<gene>
    <name evidence="1" type="ORF">F8M41_015135</name>
</gene>
<dbReference type="EMBL" id="WTPW01000313">
    <property type="protein sequence ID" value="KAF0524606.1"/>
    <property type="molecule type" value="Genomic_DNA"/>
</dbReference>
<organism evidence="1 2">
    <name type="scientific">Gigaspora margarita</name>
    <dbReference type="NCBI Taxonomy" id="4874"/>
    <lineage>
        <taxon>Eukaryota</taxon>
        <taxon>Fungi</taxon>
        <taxon>Fungi incertae sedis</taxon>
        <taxon>Mucoromycota</taxon>
        <taxon>Glomeromycotina</taxon>
        <taxon>Glomeromycetes</taxon>
        <taxon>Diversisporales</taxon>
        <taxon>Gigasporaceae</taxon>
        <taxon>Gigaspora</taxon>
    </lineage>
</organism>
<keyword evidence="1" id="KW-0689">Ribosomal protein</keyword>
<comment type="caution">
    <text evidence="1">The sequence shown here is derived from an EMBL/GenBank/DDBJ whole genome shotgun (WGS) entry which is preliminary data.</text>
</comment>
<dbReference type="Proteomes" id="UP000439903">
    <property type="component" value="Unassembled WGS sequence"/>
</dbReference>
<sequence length="98" mass="11485">MVLSFIRVLPVFHRFVGVSPLRQNFAVLPGFHNFAEVFSGLRIQLQSPIPTSTLWSSQVRFKAYGREYQPSNLIRKRRNGFLASLKYFLYKDDIVYEN</sequence>
<proteinExistence type="predicted"/>
<keyword evidence="2" id="KW-1185">Reference proteome</keyword>
<reference evidence="1 2" key="1">
    <citation type="journal article" date="2019" name="Environ. Microbiol.">
        <title>At the nexus of three kingdoms: the genome of the mycorrhizal fungus Gigaspora margarita provides insights into plant, endobacterial and fungal interactions.</title>
        <authorList>
            <person name="Venice F."/>
            <person name="Ghignone S."/>
            <person name="Salvioli di Fossalunga A."/>
            <person name="Amselem J."/>
            <person name="Novero M."/>
            <person name="Xianan X."/>
            <person name="Sedzielewska Toro K."/>
            <person name="Morin E."/>
            <person name="Lipzen A."/>
            <person name="Grigoriev I.V."/>
            <person name="Henrissat B."/>
            <person name="Martin F.M."/>
            <person name="Bonfante P."/>
        </authorList>
    </citation>
    <scope>NUCLEOTIDE SEQUENCE [LARGE SCALE GENOMIC DNA]</scope>
    <source>
        <strain evidence="1 2">BEG34</strain>
    </source>
</reference>
<dbReference type="OrthoDB" id="431691at2759"/>
<protein>
    <submittedName>
        <fullName evidence="1">Ribosomal protein L34-domain-containing protein</fullName>
    </submittedName>
</protein>
<dbReference type="Gene3D" id="1.10.287.3980">
    <property type="match status" value="1"/>
</dbReference>
<dbReference type="GO" id="GO:0005840">
    <property type="term" value="C:ribosome"/>
    <property type="evidence" value="ECO:0007669"/>
    <property type="project" value="UniProtKB-KW"/>
</dbReference>
<dbReference type="AlphaFoldDB" id="A0A8H4AQT9"/>
<keyword evidence="1" id="KW-0687">Ribonucleoprotein</keyword>
<name>A0A8H4AQT9_GIGMA</name>